<keyword evidence="1" id="KW-0677">Repeat</keyword>
<sequence>MYLVLGKVDGSCQLFDELSERDVFSWTSLLSAYAKSGNMCRAGRLFSEMTVRNDVSWSMMVSGFVSCGRLSIHGLGENTIRVVKQMLAENLNPNGIAVLGILNCCSHSGLVEKGSSIFYNMESL</sequence>
<dbReference type="InterPro" id="IPR011990">
    <property type="entry name" value="TPR-like_helical_dom_sf"/>
</dbReference>
<dbReference type="InterPro" id="IPR002885">
    <property type="entry name" value="PPR_rpt"/>
</dbReference>
<dbReference type="AlphaFoldDB" id="A0AAV6X7E0"/>
<dbReference type="Proteomes" id="UP000826271">
    <property type="component" value="Unassembled WGS sequence"/>
</dbReference>
<dbReference type="PROSITE" id="PS51375">
    <property type="entry name" value="PPR"/>
    <property type="match status" value="1"/>
</dbReference>
<dbReference type="GO" id="GO:0009451">
    <property type="term" value="P:RNA modification"/>
    <property type="evidence" value="ECO:0007669"/>
    <property type="project" value="InterPro"/>
</dbReference>
<reference evidence="3" key="1">
    <citation type="submission" date="2019-10" db="EMBL/GenBank/DDBJ databases">
        <authorList>
            <person name="Zhang R."/>
            <person name="Pan Y."/>
            <person name="Wang J."/>
            <person name="Ma R."/>
            <person name="Yu S."/>
        </authorList>
    </citation>
    <scope>NUCLEOTIDE SEQUENCE</scope>
    <source>
        <strain evidence="3">LA-IB0</strain>
        <tissue evidence="3">Leaf</tissue>
    </source>
</reference>
<evidence type="ECO:0000313" key="3">
    <source>
        <dbReference type="EMBL" id="KAG8379031.1"/>
    </source>
</evidence>
<accession>A0AAV6X7E0</accession>
<dbReference type="PANTHER" id="PTHR47926:SF344">
    <property type="entry name" value="OS07G0636900 PROTEIN"/>
    <property type="match status" value="1"/>
</dbReference>
<evidence type="ECO:0000313" key="4">
    <source>
        <dbReference type="Proteomes" id="UP000826271"/>
    </source>
</evidence>
<dbReference type="Pfam" id="PF01535">
    <property type="entry name" value="PPR"/>
    <property type="match status" value="3"/>
</dbReference>
<dbReference type="PANTHER" id="PTHR47926">
    <property type="entry name" value="PENTATRICOPEPTIDE REPEAT-CONTAINING PROTEIN"/>
    <property type="match status" value="1"/>
</dbReference>
<comment type="caution">
    <text evidence="3">The sequence shown here is derived from an EMBL/GenBank/DDBJ whole genome shotgun (WGS) entry which is preliminary data.</text>
</comment>
<keyword evidence="4" id="KW-1185">Reference proteome</keyword>
<gene>
    <name evidence="3" type="ORF">BUALT_Bualt07G0045900</name>
</gene>
<proteinExistence type="predicted"/>
<dbReference type="GO" id="GO:0003723">
    <property type="term" value="F:RNA binding"/>
    <property type="evidence" value="ECO:0007669"/>
    <property type="project" value="InterPro"/>
</dbReference>
<protein>
    <recommendedName>
        <fullName evidence="5">Pentatricopeptide repeat-containing protein</fullName>
    </recommendedName>
</protein>
<evidence type="ECO:0000256" key="2">
    <source>
        <dbReference type="PROSITE-ProRule" id="PRU00708"/>
    </source>
</evidence>
<dbReference type="NCBIfam" id="TIGR00756">
    <property type="entry name" value="PPR"/>
    <property type="match status" value="1"/>
</dbReference>
<dbReference type="InterPro" id="IPR046960">
    <property type="entry name" value="PPR_At4g14850-like_plant"/>
</dbReference>
<dbReference type="EMBL" id="WHWC01000007">
    <property type="protein sequence ID" value="KAG8379031.1"/>
    <property type="molecule type" value="Genomic_DNA"/>
</dbReference>
<feature type="repeat" description="PPR" evidence="2">
    <location>
        <begin position="22"/>
        <end position="56"/>
    </location>
</feature>
<evidence type="ECO:0000256" key="1">
    <source>
        <dbReference type="ARBA" id="ARBA00022737"/>
    </source>
</evidence>
<evidence type="ECO:0008006" key="5">
    <source>
        <dbReference type="Google" id="ProtNLM"/>
    </source>
</evidence>
<organism evidence="3 4">
    <name type="scientific">Buddleja alternifolia</name>
    <dbReference type="NCBI Taxonomy" id="168488"/>
    <lineage>
        <taxon>Eukaryota</taxon>
        <taxon>Viridiplantae</taxon>
        <taxon>Streptophyta</taxon>
        <taxon>Embryophyta</taxon>
        <taxon>Tracheophyta</taxon>
        <taxon>Spermatophyta</taxon>
        <taxon>Magnoliopsida</taxon>
        <taxon>eudicotyledons</taxon>
        <taxon>Gunneridae</taxon>
        <taxon>Pentapetalae</taxon>
        <taxon>asterids</taxon>
        <taxon>lamiids</taxon>
        <taxon>Lamiales</taxon>
        <taxon>Scrophulariaceae</taxon>
        <taxon>Buddlejeae</taxon>
        <taxon>Buddleja</taxon>
    </lineage>
</organism>
<dbReference type="Gene3D" id="1.25.40.10">
    <property type="entry name" value="Tetratricopeptide repeat domain"/>
    <property type="match status" value="1"/>
</dbReference>
<name>A0AAV6X7E0_9LAMI</name>